<dbReference type="InterPro" id="IPR051678">
    <property type="entry name" value="AGP_Transferase"/>
</dbReference>
<name>A0A2H3DY03_ARMGA</name>
<dbReference type="PANTHER" id="PTHR21310">
    <property type="entry name" value="AMINOGLYCOSIDE PHOSPHOTRANSFERASE-RELATED-RELATED"/>
    <property type="match status" value="1"/>
</dbReference>
<evidence type="ECO:0000313" key="3">
    <source>
        <dbReference type="Proteomes" id="UP000217790"/>
    </source>
</evidence>
<evidence type="ECO:0000313" key="2">
    <source>
        <dbReference type="EMBL" id="PBK98754.1"/>
    </source>
</evidence>
<dbReference type="Gene3D" id="3.90.1200.10">
    <property type="match status" value="1"/>
</dbReference>
<proteinExistence type="predicted"/>
<dbReference type="EMBL" id="KZ293648">
    <property type="protein sequence ID" value="PBK98754.1"/>
    <property type="molecule type" value="Genomic_DNA"/>
</dbReference>
<dbReference type="InParanoid" id="A0A2H3DY03"/>
<protein>
    <recommendedName>
        <fullName evidence="1">Aminoglycoside phosphotransferase domain-containing protein</fullName>
    </recommendedName>
</protein>
<evidence type="ECO:0000259" key="1">
    <source>
        <dbReference type="Pfam" id="PF01636"/>
    </source>
</evidence>
<reference evidence="3" key="1">
    <citation type="journal article" date="2017" name="Nat. Ecol. Evol.">
        <title>Genome expansion and lineage-specific genetic innovations in the forest pathogenic fungi Armillaria.</title>
        <authorList>
            <person name="Sipos G."/>
            <person name="Prasanna A.N."/>
            <person name="Walter M.C."/>
            <person name="O'Connor E."/>
            <person name="Balint B."/>
            <person name="Krizsan K."/>
            <person name="Kiss B."/>
            <person name="Hess J."/>
            <person name="Varga T."/>
            <person name="Slot J."/>
            <person name="Riley R."/>
            <person name="Boka B."/>
            <person name="Rigling D."/>
            <person name="Barry K."/>
            <person name="Lee J."/>
            <person name="Mihaltcheva S."/>
            <person name="LaButti K."/>
            <person name="Lipzen A."/>
            <person name="Waldron R."/>
            <person name="Moloney N.M."/>
            <person name="Sperisen C."/>
            <person name="Kredics L."/>
            <person name="Vagvoelgyi C."/>
            <person name="Patrignani A."/>
            <person name="Fitzpatrick D."/>
            <person name="Nagy I."/>
            <person name="Doyle S."/>
            <person name="Anderson J.B."/>
            <person name="Grigoriev I.V."/>
            <person name="Gueldener U."/>
            <person name="Muensterkoetter M."/>
            <person name="Nagy L.G."/>
        </authorList>
    </citation>
    <scope>NUCLEOTIDE SEQUENCE [LARGE SCALE GENOMIC DNA]</scope>
    <source>
        <strain evidence="3">Ar21-2</strain>
    </source>
</reference>
<dbReference type="Pfam" id="PF01636">
    <property type="entry name" value="APH"/>
    <property type="match status" value="1"/>
</dbReference>
<dbReference type="AlphaFoldDB" id="A0A2H3DY03"/>
<dbReference type="InterPro" id="IPR011009">
    <property type="entry name" value="Kinase-like_dom_sf"/>
</dbReference>
<keyword evidence="3" id="KW-1185">Reference proteome</keyword>
<dbReference type="InterPro" id="IPR002575">
    <property type="entry name" value="Aminoglycoside_PTrfase"/>
</dbReference>
<dbReference type="OrthoDB" id="5404599at2759"/>
<feature type="domain" description="Aminoglycoside phosphotransferase" evidence="1">
    <location>
        <begin position="89"/>
        <end position="140"/>
    </location>
</feature>
<organism evidence="2 3">
    <name type="scientific">Armillaria gallica</name>
    <name type="common">Bulbous honey fungus</name>
    <name type="synonym">Armillaria bulbosa</name>
    <dbReference type="NCBI Taxonomy" id="47427"/>
    <lineage>
        <taxon>Eukaryota</taxon>
        <taxon>Fungi</taxon>
        <taxon>Dikarya</taxon>
        <taxon>Basidiomycota</taxon>
        <taxon>Agaricomycotina</taxon>
        <taxon>Agaricomycetes</taxon>
        <taxon>Agaricomycetidae</taxon>
        <taxon>Agaricales</taxon>
        <taxon>Marasmiineae</taxon>
        <taxon>Physalacriaceae</taxon>
        <taxon>Armillaria</taxon>
    </lineage>
</organism>
<sequence length="158" mass="18213">MDYIPGTILEAIWPDLDSNRKAHITMQLRGYVEQLRSLPPLPHLVGQIAAITGRRRYDPLIPHSFFDLFHSEASLSDFFLDRFSHMIGHESIRIWSADFRKRLQEDHRIVFTHADLARRNIIIGANDDVVAILDWAMAALHARAVGMYKDVVGRSVRR</sequence>
<accession>A0A2H3DY03</accession>
<dbReference type="Proteomes" id="UP000217790">
    <property type="component" value="Unassembled WGS sequence"/>
</dbReference>
<dbReference type="SUPFAM" id="SSF56112">
    <property type="entry name" value="Protein kinase-like (PK-like)"/>
    <property type="match status" value="1"/>
</dbReference>
<dbReference type="PANTHER" id="PTHR21310:SF58">
    <property type="entry name" value="AMINOGLYCOSIDE PHOSPHOTRANSFERASE DOMAIN-CONTAINING PROTEIN"/>
    <property type="match status" value="1"/>
</dbReference>
<gene>
    <name evidence="2" type="ORF">ARMGADRAFT_986649</name>
</gene>
<dbReference type="OMA" id="IKGPCQL"/>
<dbReference type="STRING" id="47427.A0A2H3DY03"/>